<dbReference type="InterPro" id="IPR016047">
    <property type="entry name" value="M23ase_b-sheet_dom"/>
</dbReference>
<feature type="region of interest" description="Disordered" evidence="1">
    <location>
        <begin position="51"/>
        <end position="79"/>
    </location>
</feature>
<feature type="domain" description="M23ase beta-sheet core" evidence="2">
    <location>
        <begin position="257"/>
        <end position="351"/>
    </location>
</feature>
<dbReference type="Proteomes" id="UP000015454">
    <property type="component" value="Unassembled WGS sequence"/>
</dbReference>
<accession>T0GAJ8</accession>
<dbReference type="FunFam" id="2.70.70.10:FF:000023">
    <property type="entry name" value="Peptidase, M23 family"/>
    <property type="match status" value="1"/>
</dbReference>
<protein>
    <submittedName>
        <fullName evidence="3">Peptidase, M23 family</fullName>
    </submittedName>
</protein>
<evidence type="ECO:0000313" key="4">
    <source>
        <dbReference type="Proteomes" id="UP000015454"/>
    </source>
</evidence>
<dbReference type="Gene3D" id="2.70.70.10">
    <property type="entry name" value="Glucose Permease (Domain IIA)"/>
    <property type="match status" value="1"/>
</dbReference>
<dbReference type="Pfam" id="PF01551">
    <property type="entry name" value="Peptidase_M23"/>
    <property type="match status" value="1"/>
</dbReference>
<dbReference type="STRING" id="1049789.LEP1GSC050_3274"/>
<reference evidence="3" key="1">
    <citation type="submission" date="2013-05" db="EMBL/GenBank/DDBJ databases">
        <authorList>
            <person name="Harkins D.M."/>
            <person name="Durkin A.S."/>
            <person name="Brinkac L.M."/>
            <person name="Haft D.H."/>
            <person name="Selengut J.D."/>
            <person name="Sanka R."/>
            <person name="DePew J."/>
            <person name="Purushe J."/>
            <person name="Hartskeerl R.A."/>
            <person name="Ahmed A."/>
            <person name="van der Linden H."/>
            <person name="Goris M.G.A."/>
            <person name="Vinetz J.M."/>
            <person name="Sutton G.G."/>
            <person name="Nierman W.C."/>
            <person name="Fouts D.E."/>
        </authorList>
    </citation>
    <scope>NUCLEOTIDE SEQUENCE [LARGE SCALE GENOMIC DNA]</scope>
    <source>
        <strain evidence="3">5399</strain>
    </source>
</reference>
<feature type="compositionally biased region" description="Low complexity" evidence="1">
    <location>
        <begin position="63"/>
        <end position="72"/>
    </location>
</feature>
<dbReference type="PANTHER" id="PTHR21666:SF287">
    <property type="entry name" value="CYTOPLASMIC MEMBRANE PROTEIN"/>
    <property type="match status" value="1"/>
</dbReference>
<proteinExistence type="predicted"/>
<dbReference type="RefSeq" id="WP_020987168.1">
    <property type="nucleotide sequence ID" value="NZ_AHMO02000008.1"/>
</dbReference>
<dbReference type="SUPFAM" id="SSF51261">
    <property type="entry name" value="Duplicated hybrid motif"/>
    <property type="match status" value="1"/>
</dbReference>
<dbReference type="AlphaFoldDB" id="T0GAJ8"/>
<evidence type="ECO:0000259" key="2">
    <source>
        <dbReference type="Pfam" id="PF01551"/>
    </source>
</evidence>
<comment type="caution">
    <text evidence="3">The sequence shown here is derived from an EMBL/GenBank/DDBJ whole genome shotgun (WGS) entry which is preliminary data.</text>
</comment>
<keyword evidence="4" id="KW-1185">Reference proteome</keyword>
<evidence type="ECO:0000313" key="3">
    <source>
        <dbReference type="EMBL" id="EQA43859.1"/>
    </source>
</evidence>
<sequence>MTIEATRRNIGLLTVLIFVFCQTFSIDSKEDSSSDKLAIIKKGSTLPKILTSGKQEGKKTQKKQGTQIGQVKTPKRGPGEVVEKKESLFSFTLSARKFAQGEVLFLSLSPEPHLFSKLDRVKVTWEGNELPVFKKAGTISVFIPISPEFPKSSGILEITEKNLFRKNESKKYEIPIRKTAFATAKVSHLTMDKQYTSDKLPEETMTFIRECSEAKSKAFQSKTDLQIASDFEYPVSNPILNSPFYKRRIYNKEKGKPHGGVDFKGGVGEPIYAINDGSIILARPMHYEGNFTVIDHGSEVYSLYMHQSELLVKVGDKIKKGDLIGKVGSTGMSTGAHLHLGLRIQGTMVDPLSVIQTKLFSVKREPQK</sequence>
<gene>
    <name evidence="3" type="ORF">LEP1GSC050_3274</name>
</gene>
<dbReference type="GO" id="GO:0004222">
    <property type="term" value="F:metalloendopeptidase activity"/>
    <property type="evidence" value="ECO:0007669"/>
    <property type="project" value="TreeGrafter"/>
</dbReference>
<dbReference type="InterPro" id="IPR050570">
    <property type="entry name" value="Cell_wall_metabolism_enzyme"/>
</dbReference>
<dbReference type="EMBL" id="AHMO02000008">
    <property type="protein sequence ID" value="EQA43859.1"/>
    <property type="molecule type" value="Genomic_DNA"/>
</dbReference>
<dbReference type="CDD" id="cd12797">
    <property type="entry name" value="M23_peptidase"/>
    <property type="match status" value="1"/>
</dbReference>
<evidence type="ECO:0000256" key="1">
    <source>
        <dbReference type="SAM" id="MobiDB-lite"/>
    </source>
</evidence>
<organism evidence="3 4">
    <name type="scientific">Leptospira broomii serovar Hurstbridge str. 5399</name>
    <dbReference type="NCBI Taxonomy" id="1049789"/>
    <lineage>
        <taxon>Bacteria</taxon>
        <taxon>Pseudomonadati</taxon>
        <taxon>Spirochaetota</taxon>
        <taxon>Spirochaetia</taxon>
        <taxon>Leptospirales</taxon>
        <taxon>Leptospiraceae</taxon>
        <taxon>Leptospira</taxon>
    </lineage>
</organism>
<dbReference type="PANTHER" id="PTHR21666">
    <property type="entry name" value="PEPTIDASE-RELATED"/>
    <property type="match status" value="1"/>
</dbReference>
<dbReference type="InterPro" id="IPR011055">
    <property type="entry name" value="Dup_hybrid_motif"/>
</dbReference>
<name>T0GAJ8_9LEPT</name>